<keyword evidence="3" id="KW-1185">Reference proteome</keyword>
<sequence>MQLYGHVIRTVQRYDDNTVRIARTSDKALGVRVSVARIAPSLLNLGRAATYFPVSENFGIQRRCANYRQRRQRNGRQRPVKCWQRISANQGVVTCSPDCNPPNKGTLKKHAVANQAIHAQPIRERGRPHQRNRRAISSLPYFDSNGSAASWEIGDLIHHKTKPIQKKNFTTSPYSGLEPVTVRTVHQYANNCGKEIELGVPAGISAALRVAMEDSYYTAVTGPSNQSWHGDRLHQTTNAVVAVVLDSITAPLAEHVPTNLYGIPLNMRKVVVEVRGKHEILQTSVETCLYLLVRKTCSIHTDVVKVSERGVIEKQAPLANICKCSVSKGTRTLLHASSLFTKRVGIIECSLEAEVFDADGSDALRRGSETERISAEKTRVPRRKSTDNRERLQRLRILKSRRRVHQGSNSLGDRDEPVSGAGCQHCTDSTDDFYPPLSFSGVERSGDLRDGDEIMTESEEEGNVRMLDKTAKSISGRVITLAANNQSQCPCIGLLFCQYDCYKLRRKALKLEHCSCGVQTIAFIKLAPLTLSSQNPFTLSEVERFGRLFNIEVSMEQRWNARVRKTGVSRGNPRLAALSVTIPTCKNPAATPAENRAWFAYGEGEIVPDDTAARGFSRSSAISHAISFRHCSMLISITLIGSQDLTVKSRPNLFIHSLKQIIYRCMLLQGEKYMSDKVLLTVVTNAQHASLQMHAIYTVRPGYNWHIDRATSAASGVTPDQQVLDGRSIGAEARSRILGQCGGAPTCWRIKPAVTTWKFRHGTFAGMGVPRQCGREKERAINLPSGNGAEHISNRGVSPVIDYGVWLLRCPRPRAVAVHIATEIKRGLTIFDFLQKSPPNAPNVLVGNTGQPVDFPLPKTTYVSKLLVPTLSSAVSYSHLQLLNWETQMVLCCVVVALKGAFLLATPRLRTRDAPSGNQVKHFSLLFAAVNGRVCCRMGHRHFSNERRVGTHWGFSPRKTCSCILMFVFGDIIIATYQSCKSQIITVLVLPCCWSFRSDIEAATHKNESFSSNKIKRPRECGGDRLVTSALKEDHEGTRSHLHTNCQKKKKKIDFHYQAKEKGKSNEMIVFHHMSHRTNSVGRIAVQRWDTGSGYFAACMRTMPHVPCTGPTGHFKNPKIGPGNYNPCPLAGVKLFGRIYCTDLCIREKAPAENLCRASCGMILTLKTPRVTRAGIEPGSAWWEASSLTAQPPQPFTWSIDRTKVCPRILGRNTTGFASHPLALRWKKKLLKADLLQEGKNELWYDEEGGSLDCTAGSLTAISGAFWNCYVTSCERVRHYGITSESVQYVHYSPFQARKTRKVVEDGVAICTATTHSSPLRDNNAVKNLCRCALQISLQLEANKAVEDINFKRALILRFLSAGPFRRDSADTTFQHHVICNTVAQRQTVQTKYNTKKYDACGSVALKSGDMLPVENDTCNKFQPVKVALSAPSYISGVNFSIMPSGYVDTTLLRTCTEVTRDLLAANLVPSRLSLWLDCLLHPSHKYGTIKALMPPYIVAESNCLITKSDTDDDLVVQTKTRTDQLEISMAEEVDGTVASLDDRTALVAVEADSDAGVTDEEHKLRSTALVEVDTACDVAITAQEVDGAGKTGDISLEEEIDGEKPLPGNIHFTSL</sequence>
<reference evidence="2 3" key="1">
    <citation type="submission" date="2023-02" db="EMBL/GenBank/DDBJ databases">
        <title>LHISI_Scaffold_Assembly.</title>
        <authorList>
            <person name="Stuart O.P."/>
            <person name="Cleave R."/>
            <person name="Magrath M.J.L."/>
            <person name="Mikheyev A.S."/>
        </authorList>
    </citation>
    <scope>NUCLEOTIDE SEQUENCE [LARGE SCALE GENOMIC DNA]</scope>
    <source>
        <strain evidence="2">Daus_M_001</strain>
        <tissue evidence="2">Leg muscle</tissue>
    </source>
</reference>
<evidence type="ECO:0000313" key="3">
    <source>
        <dbReference type="Proteomes" id="UP001159363"/>
    </source>
</evidence>
<dbReference type="Proteomes" id="UP001159363">
    <property type="component" value="Chromosome 1"/>
</dbReference>
<protein>
    <submittedName>
        <fullName evidence="2">Uncharacterized protein</fullName>
    </submittedName>
</protein>
<name>A0ABQ9IFK0_9NEOP</name>
<feature type="region of interest" description="Disordered" evidence="1">
    <location>
        <begin position="367"/>
        <end position="391"/>
    </location>
</feature>
<evidence type="ECO:0000256" key="1">
    <source>
        <dbReference type="SAM" id="MobiDB-lite"/>
    </source>
</evidence>
<evidence type="ECO:0000313" key="2">
    <source>
        <dbReference type="EMBL" id="KAJ8895131.1"/>
    </source>
</evidence>
<accession>A0ABQ9IFK0</accession>
<comment type="caution">
    <text evidence="2">The sequence shown here is derived from an EMBL/GenBank/DDBJ whole genome shotgun (WGS) entry which is preliminary data.</text>
</comment>
<organism evidence="2 3">
    <name type="scientific">Dryococelus australis</name>
    <dbReference type="NCBI Taxonomy" id="614101"/>
    <lineage>
        <taxon>Eukaryota</taxon>
        <taxon>Metazoa</taxon>
        <taxon>Ecdysozoa</taxon>
        <taxon>Arthropoda</taxon>
        <taxon>Hexapoda</taxon>
        <taxon>Insecta</taxon>
        <taxon>Pterygota</taxon>
        <taxon>Neoptera</taxon>
        <taxon>Polyneoptera</taxon>
        <taxon>Phasmatodea</taxon>
        <taxon>Verophasmatodea</taxon>
        <taxon>Anareolatae</taxon>
        <taxon>Phasmatidae</taxon>
        <taxon>Eurycanthinae</taxon>
        <taxon>Dryococelus</taxon>
    </lineage>
</organism>
<dbReference type="EMBL" id="JARBHB010000001">
    <property type="protein sequence ID" value="KAJ8895131.1"/>
    <property type="molecule type" value="Genomic_DNA"/>
</dbReference>
<gene>
    <name evidence="2" type="ORF">PR048_000456</name>
</gene>
<proteinExistence type="predicted"/>